<protein>
    <submittedName>
        <fullName evidence="5">3-ketoacyl-ACP reductase</fullName>
    </submittedName>
</protein>
<dbReference type="Proteomes" id="UP000661918">
    <property type="component" value="Unassembled WGS sequence"/>
</dbReference>
<dbReference type="InterPro" id="IPR057326">
    <property type="entry name" value="KR_dom"/>
</dbReference>
<dbReference type="PROSITE" id="PS00061">
    <property type="entry name" value="ADH_SHORT"/>
    <property type="match status" value="1"/>
</dbReference>
<evidence type="ECO:0000259" key="4">
    <source>
        <dbReference type="SMART" id="SM00822"/>
    </source>
</evidence>
<evidence type="ECO:0000256" key="2">
    <source>
        <dbReference type="ARBA" id="ARBA00023002"/>
    </source>
</evidence>
<name>A0ABQ2H1D2_9DEIO</name>
<dbReference type="Gene3D" id="3.40.50.720">
    <property type="entry name" value="NAD(P)-binding Rossmann-like Domain"/>
    <property type="match status" value="1"/>
</dbReference>
<sequence length="239" mass="24872">MNLTGKTAIVTGAGKGIGRAIAHALAREGVKVALFARDRTALESVAAEIAAQYGVQTVVESVDVADREALETAVNRAAQALGSLDILVNNAGTAQFGSVLGQDPATWERIIEVNLLGTYYATRAALPHMLQRGGGHVINIASTAGEKGAPNASAYAASKAGVIAFTESLMAEVRKQDIRVILLNPSTVNTDLAASLGLKIGAEDHMLQAEDVAEVLVSALKLPQRALVRNLSLITSNPQ</sequence>
<evidence type="ECO:0000313" key="5">
    <source>
        <dbReference type="EMBL" id="GGM21179.1"/>
    </source>
</evidence>
<dbReference type="SUPFAM" id="SSF51735">
    <property type="entry name" value="NAD(P)-binding Rossmann-fold domains"/>
    <property type="match status" value="1"/>
</dbReference>
<organism evidence="5 6">
    <name type="scientific">Deinococcus aerophilus</name>
    <dbReference type="NCBI Taxonomy" id="522488"/>
    <lineage>
        <taxon>Bacteria</taxon>
        <taxon>Thermotogati</taxon>
        <taxon>Deinococcota</taxon>
        <taxon>Deinococci</taxon>
        <taxon>Deinococcales</taxon>
        <taxon>Deinococcaceae</taxon>
        <taxon>Deinococcus</taxon>
    </lineage>
</organism>
<dbReference type="RefSeq" id="WP_188905296.1">
    <property type="nucleotide sequence ID" value="NZ_BMOM01000046.1"/>
</dbReference>
<dbReference type="PANTHER" id="PTHR44196">
    <property type="entry name" value="DEHYDROGENASE/REDUCTASE SDR FAMILY MEMBER 7B"/>
    <property type="match status" value="1"/>
</dbReference>
<dbReference type="PANTHER" id="PTHR44196:SF1">
    <property type="entry name" value="DEHYDROGENASE_REDUCTASE SDR FAMILY MEMBER 7B"/>
    <property type="match status" value="1"/>
</dbReference>
<dbReference type="CDD" id="cd05233">
    <property type="entry name" value="SDR_c"/>
    <property type="match status" value="1"/>
</dbReference>
<keyword evidence="2" id="KW-0560">Oxidoreductase</keyword>
<proteinExistence type="inferred from homology"/>
<keyword evidence="6" id="KW-1185">Reference proteome</keyword>
<dbReference type="NCBIfam" id="NF005806">
    <property type="entry name" value="PRK07666.1"/>
    <property type="match status" value="1"/>
</dbReference>
<dbReference type="InterPro" id="IPR002347">
    <property type="entry name" value="SDR_fam"/>
</dbReference>
<dbReference type="InterPro" id="IPR020904">
    <property type="entry name" value="Sc_DH/Rdtase_CS"/>
</dbReference>
<comment type="caution">
    <text evidence="5">The sequence shown here is derived from an EMBL/GenBank/DDBJ whole genome shotgun (WGS) entry which is preliminary data.</text>
</comment>
<evidence type="ECO:0000256" key="3">
    <source>
        <dbReference type="RuleBase" id="RU000363"/>
    </source>
</evidence>
<dbReference type="PRINTS" id="PR00081">
    <property type="entry name" value="GDHRDH"/>
</dbReference>
<dbReference type="Pfam" id="PF00106">
    <property type="entry name" value="adh_short"/>
    <property type="match status" value="1"/>
</dbReference>
<feature type="domain" description="Ketoreductase" evidence="4">
    <location>
        <begin position="6"/>
        <end position="191"/>
    </location>
</feature>
<evidence type="ECO:0000313" key="6">
    <source>
        <dbReference type="Proteomes" id="UP000661918"/>
    </source>
</evidence>
<evidence type="ECO:0000256" key="1">
    <source>
        <dbReference type="ARBA" id="ARBA00006484"/>
    </source>
</evidence>
<dbReference type="SMART" id="SM00822">
    <property type="entry name" value="PKS_KR"/>
    <property type="match status" value="1"/>
</dbReference>
<dbReference type="InterPro" id="IPR036291">
    <property type="entry name" value="NAD(P)-bd_dom_sf"/>
</dbReference>
<reference evidence="6" key="1">
    <citation type="journal article" date="2019" name="Int. J. Syst. Evol. Microbiol.">
        <title>The Global Catalogue of Microorganisms (GCM) 10K type strain sequencing project: providing services to taxonomists for standard genome sequencing and annotation.</title>
        <authorList>
            <consortium name="The Broad Institute Genomics Platform"/>
            <consortium name="The Broad Institute Genome Sequencing Center for Infectious Disease"/>
            <person name="Wu L."/>
            <person name="Ma J."/>
        </authorList>
    </citation>
    <scope>NUCLEOTIDE SEQUENCE [LARGE SCALE GENOMIC DNA]</scope>
    <source>
        <strain evidence="6">JCM 15443</strain>
    </source>
</reference>
<accession>A0ABQ2H1D2</accession>
<dbReference type="PRINTS" id="PR00080">
    <property type="entry name" value="SDRFAMILY"/>
</dbReference>
<dbReference type="PIRSF" id="PIRSF000126">
    <property type="entry name" value="11-beta-HSD1"/>
    <property type="match status" value="1"/>
</dbReference>
<dbReference type="EMBL" id="BMOM01000046">
    <property type="protein sequence ID" value="GGM21179.1"/>
    <property type="molecule type" value="Genomic_DNA"/>
</dbReference>
<gene>
    <name evidence="5" type="primary">fabG</name>
    <name evidence="5" type="ORF">GCM10010841_31380</name>
</gene>
<comment type="similarity">
    <text evidence="1 3">Belongs to the short-chain dehydrogenases/reductases (SDR) family.</text>
</comment>